<evidence type="ECO:0000313" key="5">
    <source>
        <dbReference type="EMBL" id="KAJ5234820.1"/>
    </source>
</evidence>
<protein>
    <submittedName>
        <fullName evidence="5">FAD/NAD(P)-binding domain-containing protein</fullName>
    </submittedName>
</protein>
<dbReference type="Gene3D" id="3.50.50.60">
    <property type="entry name" value="FAD/NAD(P)-binding domain"/>
    <property type="match status" value="2"/>
</dbReference>
<keyword evidence="3" id="KW-0560">Oxidoreductase</keyword>
<evidence type="ECO:0000256" key="3">
    <source>
        <dbReference type="ARBA" id="ARBA00023002"/>
    </source>
</evidence>
<dbReference type="PANTHER" id="PTHR48105">
    <property type="entry name" value="THIOREDOXIN REDUCTASE 1-RELATED-RELATED"/>
    <property type="match status" value="1"/>
</dbReference>
<evidence type="ECO:0000256" key="2">
    <source>
        <dbReference type="ARBA" id="ARBA00022630"/>
    </source>
</evidence>
<dbReference type="GO" id="GO:0097237">
    <property type="term" value="P:cellular response to toxic substance"/>
    <property type="evidence" value="ECO:0007669"/>
    <property type="project" value="UniProtKB-ARBA"/>
</dbReference>
<dbReference type="AlphaFoldDB" id="A0A9W9TQ56"/>
<proteinExistence type="inferred from homology"/>
<keyword evidence="2" id="KW-0285">Flavoprotein</keyword>
<dbReference type="InterPro" id="IPR023753">
    <property type="entry name" value="FAD/NAD-binding_dom"/>
</dbReference>
<name>A0A9W9TQ56_PENCI</name>
<evidence type="ECO:0000313" key="6">
    <source>
        <dbReference type="Proteomes" id="UP001147733"/>
    </source>
</evidence>
<comment type="similarity">
    <text evidence="1">Belongs to the class-II pyridine nucleotide-disulfide oxidoreductase family.</text>
</comment>
<dbReference type="GO" id="GO:0016491">
    <property type="term" value="F:oxidoreductase activity"/>
    <property type="evidence" value="ECO:0007669"/>
    <property type="project" value="UniProtKB-KW"/>
</dbReference>
<dbReference type="OrthoDB" id="10260355at2759"/>
<gene>
    <name evidence="5" type="ORF">N7469_003988</name>
</gene>
<accession>A0A9W9TQ56</accession>
<evidence type="ECO:0000259" key="4">
    <source>
        <dbReference type="Pfam" id="PF07992"/>
    </source>
</evidence>
<dbReference type="InterPro" id="IPR036188">
    <property type="entry name" value="FAD/NAD-bd_sf"/>
</dbReference>
<dbReference type="EMBL" id="JAPQKT010000003">
    <property type="protein sequence ID" value="KAJ5234820.1"/>
    <property type="molecule type" value="Genomic_DNA"/>
</dbReference>
<reference evidence="5" key="1">
    <citation type="submission" date="2022-11" db="EMBL/GenBank/DDBJ databases">
        <authorList>
            <person name="Petersen C."/>
        </authorList>
    </citation>
    <scope>NUCLEOTIDE SEQUENCE</scope>
    <source>
        <strain evidence="5">IBT 23319</strain>
    </source>
</reference>
<keyword evidence="6" id="KW-1185">Reference proteome</keyword>
<dbReference type="PRINTS" id="PR00368">
    <property type="entry name" value="FADPNR"/>
</dbReference>
<reference evidence="5" key="2">
    <citation type="journal article" date="2023" name="IMA Fungus">
        <title>Comparative genomic study of the Penicillium genus elucidates a diverse pangenome and 15 lateral gene transfer events.</title>
        <authorList>
            <person name="Petersen C."/>
            <person name="Sorensen T."/>
            <person name="Nielsen M.R."/>
            <person name="Sondergaard T.E."/>
            <person name="Sorensen J.L."/>
            <person name="Fitzpatrick D.A."/>
            <person name="Frisvad J.C."/>
            <person name="Nielsen K.L."/>
        </authorList>
    </citation>
    <scope>NUCLEOTIDE SEQUENCE</scope>
    <source>
        <strain evidence="5">IBT 23319</strain>
    </source>
</reference>
<dbReference type="Proteomes" id="UP001147733">
    <property type="component" value="Unassembled WGS sequence"/>
</dbReference>
<dbReference type="RefSeq" id="XP_056502320.1">
    <property type="nucleotide sequence ID" value="XM_056642908.1"/>
</dbReference>
<sequence>MSRNQPWEVVIIGAGPAGLAAATSVCRAARRVCVFDSHQYRNQPANEIHNVVMHAGQQPDRFRSLSRQEIWNCFEHDITFIEATISNINKVHVRDGQTGFELTDNAGNTYRGKKLVIATGSMDLMPNIPGYRDLFGHGIVHGLIYEALERRGKPIGVLGLDSINDVAPVLMAFHLAQNKVTIYTNGEEPARYRFQDNLNMVLARGCTLDTRKIRAFSRMHDSSVMIQFSTGAAHYVTYILHTPNTRNRAESMIHRLGVELSEVGGYAMAKGPYGETNIRGCFVGGDTSTSNKNIPTALSTGMLAGYGAARQLAVDEGWEAVQHSSPPSHRHHRRG</sequence>
<dbReference type="GeneID" id="81382075"/>
<evidence type="ECO:0000256" key="1">
    <source>
        <dbReference type="ARBA" id="ARBA00009333"/>
    </source>
</evidence>
<dbReference type="PRINTS" id="PR00469">
    <property type="entry name" value="PNDRDTASEII"/>
</dbReference>
<dbReference type="InterPro" id="IPR050097">
    <property type="entry name" value="Ferredoxin-NADP_redctase_2"/>
</dbReference>
<feature type="domain" description="FAD/NAD(P)-binding" evidence="4">
    <location>
        <begin position="8"/>
        <end position="139"/>
    </location>
</feature>
<organism evidence="5 6">
    <name type="scientific">Penicillium citrinum</name>
    <dbReference type="NCBI Taxonomy" id="5077"/>
    <lineage>
        <taxon>Eukaryota</taxon>
        <taxon>Fungi</taxon>
        <taxon>Dikarya</taxon>
        <taxon>Ascomycota</taxon>
        <taxon>Pezizomycotina</taxon>
        <taxon>Eurotiomycetes</taxon>
        <taxon>Eurotiomycetidae</taxon>
        <taxon>Eurotiales</taxon>
        <taxon>Aspergillaceae</taxon>
        <taxon>Penicillium</taxon>
    </lineage>
</organism>
<dbReference type="SUPFAM" id="SSF51905">
    <property type="entry name" value="FAD/NAD(P)-binding domain"/>
    <property type="match status" value="1"/>
</dbReference>
<dbReference type="Pfam" id="PF07992">
    <property type="entry name" value="Pyr_redox_2"/>
    <property type="match status" value="1"/>
</dbReference>
<comment type="caution">
    <text evidence="5">The sequence shown here is derived from an EMBL/GenBank/DDBJ whole genome shotgun (WGS) entry which is preliminary data.</text>
</comment>